<dbReference type="GO" id="GO:0006352">
    <property type="term" value="P:DNA-templated transcription initiation"/>
    <property type="evidence" value="ECO:0007669"/>
    <property type="project" value="InterPro"/>
</dbReference>
<protein>
    <submittedName>
        <fullName evidence="1">Uncharacterized protein</fullName>
    </submittedName>
</protein>
<dbReference type="EMBL" id="CP010086">
    <property type="protein sequence ID" value="AJG99165.1"/>
    <property type="molecule type" value="Genomic_DNA"/>
</dbReference>
<dbReference type="SUPFAM" id="SSF88659">
    <property type="entry name" value="Sigma3 and sigma4 domains of RNA polymerase sigma factors"/>
    <property type="match status" value="1"/>
</dbReference>
<evidence type="ECO:0000313" key="2">
    <source>
        <dbReference type="Proteomes" id="UP000031866"/>
    </source>
</evidence>
<name>A0A0B5QDX7_CLOBE</name>
<proteinExistence type="predicted"/>
<sequence length="196" mass="22546">MKYEYVENLVSEAKSGNSIAKENLILEFTPFIRFVANKIFISGYDYSDKVNECFATLLTCISKYNLGTNRFAAYAMNSIQKNLNSLIRKSVHATEYNGMSILSLDDDLENYIALDVDPLDETLCLTAEYEDLNSAINTKLTDEEKTLISFLYFKENTLVNYAYYRNVSYMTASKRKKKVLGKLRNYMNSEVMNYGN</sequence>
<dbReference type="SUPFAM" id="SSF88946">
    <property type="entry name" value="Sigma2 domain of RNA polymerase sigma factors"/>
    <property type="match status" value="1"/>
</dbReference>
<accession>A0A0B5QDX7</accession>
<organism evidence="1 2">
    <name type="scientific">Clostridium beijerinckii</name>
    <name type="common">Clostridium MP</name>
    <dbReference type="NCBI Taxonomy" id="1520"/>
    <lineage>
        <taxon>Bacteria</taxon>
        <taxon>Bacillati</taxon>
        <taxon>Bacillota</taxon>
        <taxon>Clostridia</taxon>
        <taxon>Eubacteriales</taxon>
        <taxon>Clostridiaceae</taxon>
        <taxon>Clostridium</taxon>
    </lineage>
</organism>
<evidence type="ECO:0000313" key="1">
    <source>
        <dbReference type="EMBL" id="AJG99165.1"/>
    </source>
</evidence>
<dbReference type="InterPro" id="IPR013324">
    <property type="entry name" value="RNA_pol_sigma_r3/r4-like"/>
</dbReference>
<dbReference type="OrthoDB" id="1767844at2"/>
<dbReference type="KEGG" id="cbei:LF65_02592"/>
<dbReference type="GO" id="GO:0003700">
    <property type="term" value="F:DNA-binding transcription factor activity"/>
    <property type="evidence" value="ECO:0007669"/>
    <property type="project" value="InterPro"/>
</dbReference>
<gene>
    <name evidence="1" type="ORF">LF65_02592</name>
</gene>
<dbReference type="InterPro" id="IPR014284">
    <property type="entry name" value="RNA_pol_sigma-70_dom"/>
</dbReference>
<reference evidence="2" key="1">
    <citation type="submission" date="2014-12" db="EMBL/GenBank/DDBJ databases">
        <title>Genome sequence of Clostridium beijerinckii strain 59B.</title>
        <authorList>
            <person name="Little G.T."/>
            <person name="Minton N.P."/>
        </authorList>
    </citation>
    <scope>NUCLEOTIDE SEQUENCE [LARGE SCALE GENOMIC DNA]</scope>
    <source>
        <strain evidence="2">59B</strain>
    </source>
</reference>
<dbReference type="Gene3D" id="1.10.1740.10">
    <property type="match status" value="1"/>
</dbReference>
<dbReference type="AlphaFoldDB" id="A0A0B5QDX7"/>
<dbReference type="Proteomes" id="UP000031866">
    <property type="component" value="Chromosome"/>
</dbReference>
<dbReference type="NCBIfam" id="TIGR02937">
    <property type="entry name" value="sigma70-ECF"/>
    <property type="match status" value="1"/>
</dbReference>
<dbReference type="RefSeq" id="WP_041896483.1">
    <property type="nucleotide sequence ID" value="NZ_CP010086.2"/>
</dbReference>
<dbReference type="InterPro" id="IPR013325">
    <property type="entry name" value="RNA_pol_sigma_r2"/>
</dbReference>